<evidence type="ECO:0000313" key="2">
    <source>
        <dbReference type="Proteomes" id="UP000531840"/>
    </source>
</evidence>
<evidence type="ECO:0000313" key="1">
    <source>
        <dbReference type="EMBL" id="NYS47732.1"/>
    </source>
</evidence>
<keyword evidence="2" id="KW-1185">Reference proteome</keyword>
<dbReference type="Proteomes" id="UP000531840">
    <property type="component" value="Unassembled WGS sequence"/>
</dbReference>
<sequence length="216" mass="25309">MKPKEVCEQAWSRIASHFSEFKMLKNAKILKRISSNKDLNFFISFQASRRNYAYSIQFSVHFFIESKRMKKEGINNGVVYGGELETIINRGRSFRWFELSGASYQHSVEEVTQLLKHYILPICNDFEDIESSIDTVLEKNNTSIDLFYYVYCFGGRKKAERYLQDFINHSSLKNKYISFYKSLDNVAKDQIDIYHSEFLGANMIKFAYLNGIKILG</sequence>
<dbReference type="EMBL" id="JACBYF010000011">
    <property type="protein sequence ID" value="NYS47732.1"/>
    <property type="molecule type" value="Genomic_DNA"/>
</dbReference>
<protein>
    <recommendedName>
        <fullName evidence="3">DUF4304 domain-containing protein</fullName>
    </recommendedName>
</protein>
<organism evidence="1 2">
    <name type="scientific">Gemelliphila palaticanis</name>
    <dbReference type="NCBI Taxonomy" id="81950"/>
    <lineage>
        <taxon>Bacteria</taxon>
        <taxon>Bacillati</taxon>
        <taxon>Bacillota</taxon>
        <taxon>Bacilli</taxon>
        <taxon>Bacillales</taxon>
        <taxon>Gemellaceae</taxon>
        <taxon>Gemelliphila</taxon>
    </lineage>
</organism>
<dbReference type="RefSeq" id="WP_179941518.1">
    <property type="nucleotide sequence ID" value="NZ_JACBYF010000011.1"/>
</dbReference>
<accession>A0ABX2SZD4</accession>
<comment type="caution">
    <text evidence="1">The sequence shown here is derived from an EMBL/GenBank/DDBJ whole genome shotgun (WGS) entry which is preliminary data.</text>
</comment>
<reference evidence="1 2" key="1">
    <citation type="submission" date="2020-07" db="EMBL/GenBank/DDBJ databases">
        <title>MOT database genomes.</title>
        <authorList>
            <person name="Joseph S."/>
            <person name="Aduse-Opoku J."/>
            <person name="Hashim A."/>
            <person name="Wade W."/>
            <person name="Curtis M."/>
        </authorList>
    </citation>
    <scope>NUCLEOTIDE SEQUENCE [LARGE SCALE GENOMIC DNA]</scope>
    <source>
        <strain evidence="1 2">CIP 106318</strain>
    </source>
</reference>
<gene>
    <name evidence="1" type="ORF">HZY85_05935</name>
</gene>
<evidence type="ECO:0008006" key="3">
    <source>
        <dbReference type="Google" id="ProtNLM"/>
    </source>
</evidence>
<proteinExistence type="predicted"/>
<name>A0ABX2SZD4_9BACL</name>